<feature type="chain" id="PRO_5016413955" evidence="6">
    <location>
        <begin position="24"/>
        <end position="154"/>
    </location>
</feature>
<dbReference type="Proteomes" id="UP000242715">
    <property type="component" value="Unassembled WGS sequence"/>
</dbReference>
<proteinExistence type="predicted"/>
<evidence type="ECO:0000256" key="3">
    <source>
        <dbReference type="ARBA" id="ARBA00022690"/>
    </source>
</evidence>
<dbReference type="Gene3D" id="2.80.10.50">
    <property type="match status" value="1"/>
</dbReference>
<keyword evidence="2" id="KW-0964">Secreted</keyword>
<gene>
    <name evidence="7" type="ORF">TSUD_294500</name>
</gene>
<keyword evidence="8" id="KW-1185">Reference proteome</keyword>
<evidence type="ECO:0000256" key="4">
    <source>
        <dbReference type="ARBA" id="ARBA00022900"/>
    </source>
</evidence>
<reference evidence="8" key="1">
    <citation type="journal article" date="2017" name="Front. Plant Sci.">
        <title>Climate Clever Clovers: New Paradigm to Reduce the Environmental Footprint of Ruminants by Breeding Low Methanogenic Forages Utilizing Haplotype Variation.</title>
        <authorList>
            <person name="Kaur P."/>
            <person name="Appels R."/>
            <person name="Bayer P.E."/>
            <person name="Keeble-Gagnere G."/>
            <person name="Wang J."/>
            <person name="Hirakawa H."/>
            <person name="Shirasawa K."/>
            <person name="Vercoe P."/>
            <person name="Stefanova K."/>
            <person name="Durmic Z."/>
            <person name="Nichols P."/>
            <person name="Revell C."/>
            <person name="Isobe S.N."/>
            <person name="Edwards D."/>
            <person name="Erskine W."/>
        </authorList>
    </citation>
    <scope>NUCLEOTIDE SEQUENCE [LARGE SCALE GENOMIC DNA]</scope>
    <source>
        <strain evidence="8">cv. Daliak</strain>
    </source>
</reference>
<organism evidence="7 8">
    <name type="scientific">Trifolium subterraneum</name>
    <name type="common">Subterranean clover</name>
    <dbReference type="NCBI Taxonomy" id="3900"/>
    <lineage>
        <taxon>Eukaryota</taxon>
        <taxon>Viridiplantae</taxon>
        <taxon>Streptophyta</taxon>
        <taxon>Embryophyta</taxon>
        <taxon>Tracheophyta</taxon>
        <taxon>Spermatophyta</taxon>
        <taxon>Magnoliopsida</taxon>
        <taxon>eudicotyledons</taxon>
        <taxon>Gunneridae</taxon>
        <taxon>Pentapetalae</taxon>
        <taxon>rosids</taxon>
        <taxon>fabids</taxon>
        <taxon>Fabales</taxon>
        <taxon>Fabaceae</taxon>
        <taxon>Papilionoideae</taxon>
        <taxon>50 kb inversion clade</taxon>
        <taxon>NPAAA clade</taxon>
        <taxon>Hologalegina</taxon>
        <taxon>IRL clade</taxon>
        <taxon>Trifolieae</taxon>
        <taxon>Trifolium</taxon>
    </lineage>
</organism>
<dbReference type="AlphaFoldDB" id="A0A2Z6M304"/>
<comment type="subcellular location">
    <subcellularLocation>
        <location evidence="1">Secreted</location>
    </subcellularLocation>
</comment>
<evidence type="ECO:0000313" key="7">
    <source>
        <dbReference type="EMBL" id="GAU26481.1"/>
    </source>
</evidence>
<keyword evidence="4" id="KW-0722">Serine protease inhibitor</keyword>
<sequence length="154" mass="16973">MERTMLTTLSLLLFALTTYFSLASTELVRDTKGNVILVSTKVTIQPSIIGARGGGVRLGETGNSTCPLTVIQDYAEIVNGLQVRFTPNYLLIDWIGTDIPLTIEFREKPECAESSKWVVVEDDFPKPWVSIGGSEDLKVFVMILGSIMMRVEGV</sequence>
<evidence type="ECO:0000256" key="5">
    <source>
        <dbReference type="ARBA" id="ARBA00023157"/>
    </source>
</evidence>
<dbReference type="GO" id="GO:0004867">
    <property type="term" value="F:serine-type endopeptidase inhibitor activity"/>
    <property type="evidence" value="ECO:0007669"/>
    <property type="project" value="UniProtKB-KW"/>
</dbReference>
<dbReference type="InterPro" id="IPR002160">
    <property type="entry name" value="Prot_inh_Kunz-lg"/>
</dbReference>
<dbReference type="SUPFAM" id="SSF50386">
    <property type="entry name" value="STI-like"/>
    <property type="match status" value="1"/>
</dbReference>
<evidence type="ECO:0000256" key="2">
    <source>
        <dbReference type="ARBA" id="ARBA00022525"/>
    </source>
</evidence>
<feature type="signal peptide" evidence="6">
    <location>
        <begin position="1"/>
        <end position="23"/>
    </location>
</feature>
<dbReference type="Pfam" id="PF00197">
    <property type="entry name" value="Kunitz_legume"/>
    <property type="match status" value="1"/>
</dbReference>
<keyword evidence="5" id="KW-1015">Disulfide bond</keyword>
<dbReference type="OrthoDB" id="1751999at2759"/>
<dbReference type="SMART" id="SM00452">
    <property type="entry name" value="STI"/>
    <property type="match status" value="1"/>
</dbReference>
<keyword evidence="6" id="KW-0732">Signal</keyword>
<protein>
    <submittedName>
        <fullName evidence="7">Uncharacterized protein</fullName>
    </submittedName>
</protein>
<dbReference type="PANTHER" id="PTHR33107:SF21">
    <property type="entry name" value="KUNITZ FAMILY TRYPSIN AND PROTEASE INHIBITOR PROTEIN"/>
    <property type="match status" value="1"/>
</dbReference>
<dbReference type="InterPro" id="IPR011065">
    <property type="entry name" value="Kunitz_inhibitor_STI-like_sf"/>
</dbReference>
<evidence type="ECO:0000256" key="6">
    <source>
        <dbReference type="SAM" id="SignalP"/>
    </source>
</evidence>
<evidence type="ECO:0000313" key="8">
    <source>
        <dbReference type="Proteomes" id="UP000242715"/>
    </source>
</evidence>
<evidence type="ECO:0000256" key="1">
    <source>
        <dbReference type="ARBA" id="ARBA00004613"/>
    </source>
</evidence>
<accession>A0A2Z6M304</accession>
<dbReference type="GO" id="GO:0005576">
    <property type="term" value="C:extracellular region"/>
    <property type="evidence" value="ECO:0007669"/>
    <property type="project" value="UniProtKB-SubCell"/>
</dbReference>
<dbReference type="EMBL" id="DF973336">
    <property type="protein sequence ID" value="GAU26481.1"/>
    <property type="molecule type" value="Genomic_DNA"/>
</dbReference>
<dbReference type="PANTHER" id="PTHR33107">
    <property type="entry name" value="KUNITZ TRYPSIN INHIBITOR 2"/>
    <property type="match status" value="1"/>
</dbReference>
<name>A0A2Z6M304_TRISU</name>
<keyword evidence="3" id="KW-0646">Protease inhibitor</keyword>